<protein>
    <submittedName>
        <fullName evidence="1">XRE family transcriptional regulator</fullName>
    </submittedName>
</protein>
<reference evidence="1 2" key="1">
    <citation type="submission" date="2023-11" db="EMBL/GenBank/DDBJ databases">
        <title>30 novel species of actinomycetes from the DSMZ collection.</title>
        <authorList>
            <person name="Nouioui I."/>
        </authorList>
    </citation>
    <scope>NUCLEOTIDE SEQUENCE [LARGE SCALE GENOMIC DNA]</scope>
    <source>
        <strain evidence="1 2">DSM 41524</strain>
    </source>
</reference>
<evidence type="ECO:0000313" key="2">
    <source>
        <dbReference type="Proteomes" id="UP001354709"/>
    </source>
</evidence>
<comment type="caution">
    <text evidence="1">The sequence shown here is derived from an EMBL/GenBank/DDBJ whole genome shotgun (WGS) entry which is preliminary data.</text>
</comment>
<organism evidence="1 2">
    <name type="scientific">Streptomyces asiaticus subsp. ignotus</name>
    <dbReference type="NCBI Taxonomy" id="3098222"/>
    <lineage>
        <taxon>Bacteria</taxon>
        <taxon>Bacillati</taxon>
        <taxon>Actinomycetota</taxon>
        <taxon>Actinomycetes</taxon>
        <taxon>Kitasatosporales</taxon>
        <taxon>Streptomycetaceae</taxon>
        <taxon>Streptomyces</taxon>
        <taxon>Streptomyces violaceusniger group</taxon>
    </lineage>
</organism>
<sequence>MSSLARRSFIVSTSGTVTALAHPWAAPERGPFAQELAGHRVNEELVAWLETTGFQLTGLATEQRQHAPLMLDAHLTTVTDLIDKGLYTRPVGQRLHTLAASLAQTAGWQRFDERKHAAANRFWRAALHDAHAAGQRDLGAGILSDLAYQMLWLNDPRATVAILDHAIPRAQHPTARSLLHLRQARAQAALGENGACRRSLTAAEKVLGKVSADPVPAWCSWMSPADLAVDSGRCLAELGNTRQAHQLIDDGIAALPTARNKTRAVFLAYKAENHLHTGDLEQAAAAAAASWALAQRINAPRCMAMVRDLEPHFTPHARATGISDLLETFRAAR</sequence>
<dbReference type="EMBL" id="JAZBJO010000042">
    <property type="protein sequence ID" value="MEE4598017.1"/>
    <property type="molecule type" value="Genomic_DNA"/>
</dbReference>
<keyword evidence="2" id="KW-1185">Reference proteome</keyword>
<evidence type="ECO:0000313" key="1">
    <source>
        <dbReference type="EMBL" id="MEE4598017.1"/>
    </source>
</evidence>
<accession>A0ABU7Q9E0</accession>
<proteinExistence type="predicted"/>
<gene>
    <name evidence="1" type="ORF">V2J94_40180</name>
</gene>
<dbReference type="RefSeq" id="WP_330815006.1">
    <property type="nucleotide sequence ID" value="NZ_JAZBJO010000042.1"/>
</dbReference>
<name>A0ABU7Q9E0_9ACTN</name>
<dbReference type="Proteomes" id="UP001354709">
    <property type="component" value="Unassembled WGS sequence"/>
</dbReference>